<keyword evidence="9" id="KW-1185">Reference proteome</keyword>
<dbReference type="PANTHER" id="PTHR48480">
    <property type="match status" value="1"/>
</dbReference>
<dbReference type="PANTHER" id="PTHR48480:SF2">
    <property type="entry name" value="PEPTIDASE D"/>
    <property type="match status" value="1"/>
</dbReference>
<evidence type="ECO:0000256" key="6">
    <source>
        <dbReference type="ARBA" id="ARBA00023211"/>
    </source>
</evidence>
<keyword evidence="4" id="KW-0378">Hydrolase</keyword>
<keyword evidence="2" id="KW-0645">Protease</keyword>
<dbReference type="GO" id="GO:0008237">
    <property type="term" value="F:metallopeptidase activity"/>
    <property type="evidence" value="ECO:0007669"/>
    <property type="project" value="UniProtKB-KW"/>
</dbReference>
<sequence>MLLCASLLFFSCFFLGIYARSDLNKRRDHLNKIGGPELFAENRRRLLEVLRNNTANEGSVVVYKGAQESYLFWTFGVRESDFYGVIDVDTGRTILFPLNSLPDYGICQASKQCVGRPIKKANPKQLLLLHAESTDSGNWLDPADFQGKDQFAVNTTQLYPVMAELRVFKTDYELEVLRYYEYQLESLFQHISYYFGKCRHMAYTCIAAMDLMELFCTMDMLVHLMKNNQEWGYVLVRYGTRYNCYGSDVTVSFLPMENSLTNSKLSTTLSGKPISCFEEAKPGVRWTDMHKLAEEVILTDLKAVGVVVGNVQEMWKLELELCSCLMD</sequence>
<dbReference type="Proteomes" id="UP000887574">
    <property type="component" value="Unplaced"/>
</dbReference>
<dbReference type="Gene3D" id="3.40.350.10">
    <property type="entry name" value="Creatinase/prolidase N-terminal domain"/>
    <property type="match status" value="2"/>
</dbReference>
<dbReference type="Pfam" id="PF00557">
    <property type="entry name" value="Peptidase_M24"/>
    <property type="match status" value="1"/>
</dbReference>
<dbReference type="Gene3D" id="3.90.230.10">
    <property type="entry name" value="Creatinase/methionine aminopeptidase superfamily"/>
    <property type="match status" value="1"/>
</dbReference>
<evidence type="ECO:0000256" key="1">
    <source>
        <dbReference type="ARBA" id="ARBA00001936"/>
    </source>
</evidence>
<evidence type="ECO:0000256" key="2">
    <source>
        <dbReference type="ARBA" id="ARBA00022670"/>
    </source>
</evidence>
<dbReference type="SUPFAM" id="SSF55920">
    <property type="entry name" value="Creatinase/aminopeptidase"/>
    <property type="match status" value="1"/>
</dbReference>
<feature type="domain" description="Peptidase M24" evidence="8">
    <location>
        <begin position="180"/>
        <end position="299"/>
    </location>
</feature>
<dbReference type="InterPro" id="IPR036005">
    <property type="entry name" value="Creatinase/aminopeptidase-like"/>
</dbReference>
<dbReference type="InterPro" id="IPR029149">
    <property type="entry name" value="Creatin/AminoP/Spt16_N"/>
</dbReference>
<dbReference type="InterPro" id="IPR052433">
    <property type="entry name" value="X-Pro_dipept-like"/>
</dbReference>
<dbReference type="SUPFAM" id="SSF53092">
    <property type="entry name" value="Creatinase/prolidase N-terminal domain"/>
    <property type="match status" value="1"/>
</dbReference>
<accession>A0A915E8H3</accession>
<organism evidence="9 10">
    <name type="scientific">Ditylenchus dipsaci</name>
    <dbReference type="NCBI Taxonomy" id="166011"/>
    <lineage>
        <taxon>Eukaryota</taxon>
        <taxon>Metazoa</taxon>
        <taxon>Ecdysozoa</taxon>
        <taxon>Nematoda</taxon>
        <taxon>Chromadorea</taxon>
        <taxon>Rhabditida</taxon>
        <taxon>Tylenchina</taxon>
        <taxon>Tylenchomorpha</taxon>
        <taxon>Sphaerularioidea</taxon>
        <taxon>Anguinidae</taxon>
        <taxon>Anguininae</taxon>
        <taxon>Ditylenchus</taxon>
    </lineage>
</organism>
<name>A0A915E8H3_9BILA</name>
<keyword evidence="7" id="KW-0732">Signal</keyword>
<protein>
    <submittedName>
        <fullName evidence="10">Peptidase M24 domain-containing protein</fullName>
    </submittedName>
</protein>
<feature type="chain" id="PRO_5037044750" evidence="7">
    <location>
        <begin position="20"/>
        <end position="327"/>
    </location>
</feature>
<reference evidence="10" key="1">
    <citation type="submission" date="2022-11" db="UniProtKB">
        <authorList>
            <consortium name="WormBaseParasite"/>
        </authorList>
    </citation>
    <scope>IDENTIFICATION</scope>
</reference>
<evidence type="ECO:0000256" key="7">
    <source>
        <dbReference type="SAM" id="SignalP"/>
    </source>
</evidence>
<feature type="signal peptide" evidence="7">
    <location>
        <begin position="1"/>
        <end position="19"/>
    </location>
</feature>
<keyword evidence="3" id="KW-0479">Metal-binding</keyword>
<evidence type="ECO:0000256" key="5">
    <source>
        <dbReference type="ARBA" id="ARBA00023049"/>
    </source>
</evidence>
<dbReference type="AlphaFoldDB" id="A0A915E8H3"/>
<comment type="cofactor">
    <cofactor evidence="1">
        <name>Mn(2+)</name>
        <dbReference type="ChEBI" id="CHEBI:29035"/>
    </cofactor>
</comment>
<evidence type="ECO:0000313" key="9">
    <source>
        <dbReference type="Proteomes" id="UP000887574"/>
    </source>
</evidence>
<dbReference type="InterPro" id="IPR000994">
    <property type="entry name" value="Pept_M24"/>
</dbReference>
<evidence type="ECO:0000256" key="3">
    <source>
        <dbReference type="ARBA" id="ARBA00022723"/>
    </source>
</evidence>
<evidence type="ECO:0000313" key="10">
    <source>
        <dbReference type="WBParaSite" id="jg3669"/>
    </source>
</evidence>
<dbReference type="GO" id="GO:0006508">
    <property type="term" value="P:proteolysis"/>
    <property type="evidence" value="ECO:0007669"/>
    <property type="project" value="UniProtKB-KW"/>
</dbReference>
<dbReference type="WBParaSite" id="jg3669">
    <property type="protein sequence ID" value="jg3669"/>
    <property type="gene ID" value="jg3669"/>
</dbReference>
<keyword evidence="5" id="KW-0482">Metalloprotease</keyword>
<dbReference type="GO" id="GO:0046872">
    <property type="term" value="F:metal ion binding"/>
    <property type="evidence" value="ECO:0007669"/>
    <property type="project" value="UniProtKB-KW"/>
</dbReference>
<evidence type="ECO:0000259" key="8">
    <source>
        <dbReference type="Pfam" id="PF00557"/>
    </source>
</evidence>
<keyword evidence="6" id="KW-0464">Manganese</keyword>
<proteinExistence type="predicted"/>
<evidence type="ECO:0000256" key="4">
    <source>
        <dbReference type="ARBA" id="ARBA00022801"/>
    </source>
</evidence>